<feature type="region of interest" description="Disordered" evidence="7">
    <location>
        <begin position="1"/>
        <end position="139"/>
    </location>
</feature>
<keyword evidence="10" id="KW-1185">Reference proteome</keyword>
<dbReference type="EMBL" id="JAEPRB010000009">
    <property type="protein sequence ID" value="KAG2227218.1"/>
    <property type="molecule type" value="Genomic_DNA"/>
</dbReference>
<comment type="caution">
    <text evidence="9">The sequence shown here is derived from an EMBL/GenBank/DDBJ whole genome shotgun (WGS) entry which is preliminary data.</text>
</comment>
<dbReference type="GO" id="GO:0043161">
    <property type="term" value="P:proteasome-mediated ubiquitin-dependent protein catabolic process"/>
    <property type="evidence" value="ECO:0007669"/>
    <property type="project" value="TreeGrafter"/>
</dbReference>
<evidence type="ECO:0000256" key="3">
    <source>
        <dbReference type="ARBA" id="ARBA00012485"/>
    </source>
</evidence>
<feature type="compositionally biased region" description="Basic and acidic residues" evidence="7">
    <location>
        <begin position="65"/>
        <end position="75"/>
    </location>
</feature>
<dbReference type="Gene3D" id="1.25.10.10">
    <property type="entry name" value="Leucine-rich Repeat Variant"/>
    <property type="match status" value="1"/>
</dbReference>
<evidence type="ECO:0000256" key="1">
    <source>
        <dbReference type="ARBA" id="ARBA00000885"/>
    </source>
</evidence>
<dbReference type="PROSITE" id="PS50237">
    <property type="entry name" value="HECT"/>
    <property type="match status" value="1"/>
</dbReference>
<comment type="catalytic activity">
    <reaction evidence="1">
        <text>S-ubiquitinyl-[E2 ubiquitin-conjugating enzyme]-L-cysteine + [acceptor protein]-L-lysine = [E2 ubiquitin-conjugating enzyme]-L-cysteine + N(6)-ubiquitinyl-[acceptor protein]-L-lysine.</text>
        <dbReference type="EC" id="2.3.2.26"/>
    </reaction>
</comment>
<dbReference type="InterPro" id="IPR035983">
    <property type="entry name" value="Hect_E3_ubiquitin_ligase"/>
</dbReference>
<feature type="domain" description="HECT" evidence="8">
    <location>
        <begin position="1182"/>
        <end position="1560"/>
    </location>
</feature>
<dbReference type="PANTHER" id="PTHR45670">
    <property type="entry name" value="E3 UBIQUITIN-PROTEIN LIGASE TRIP12"/>
    <property type="match status" value="1"/>
</dbReference>
<feature type="active site" description="Glycyl thioester intermediate" evidence="6">
    <location>
        <position position="1527"/>
    </location>
</feature>
<gene>
    <name evidence="9" type="ORF">INT45_008462</name>
</gene>
<organism evidence="9 10">
    <name type="scientific">Circinella minor</name>
    <dbReference type="NCBI Taxonomy" id="1195481"/>
    <lineage>
        <taxon>Eukaryota</taxon>
        <taxon>Fungi</taxon>
        <taxon>Fungi incertae sedis</taxon>
        <taxon>Mucoromycota</taxon>
        <taxon>Mucoromycotina</taxon>
        <taxon>Mucoromycetes</taxon>
        <taxon>Mucorales</taxon>
        <taxon>Lichtheimiaceae</taxon>
        <taxon>Circinella</taxon>
    </lineage>
</organism>
<dbReference type="Gene3D" id="3.30.2410.10">
    <property type="entry name" value="Hect, E3 ligase catalytic domain"/>
    <property type="match status" value="1"/>
</dbReference>
<evidence type="ECO:0000313" key="10">
    <source>
        <dbReference type="Proteomes" id="UP000646827"/>
    </source>
</evidence>
<dbReference type="SUPFAM" id="SSF48371">
    <property type="entry name" value="ARM repeat"/>
    <property type="match status" value="1"/>
</dbReference>
<dbReference type="Gene3D" id="3.90.1750.10">
    <property type="entry name" value="Hect, E3 ligase catalytic domains"/>
    <property type="match status" value="1"/>
</dbReference>
<dbReference type="SUPFAM" id="SSF56204">
    <property type="entry name" value="Hect, E3 ligase catalytic domain"/>
    <property type="match status" value="1"/>
</dbReference>
<dbReference type="PANTHER" id="PTHR45670:SF1">
    <property type="entry name" value="E3 UBIQUITIN-PROTEIN LIGASE HECTD1"/>
    <property type="match status" value="1"/>
</dbReference>
<comment type="similarity">
    <text evidence="2">Belongs to the UPL family. K-HECT subfamily.</text>
</comment>
<dbReference type="EC" id="2.3.2.26" evidence="3"/>
<dbReference type="InterPro" id="IPR045322">
    <property type="entry name" value="HECTD1/TRIP12-like"/>
</dbReference>
<evidence type="ECO:0000256" key="2">
    <source>
        <dbReference type="ARBA" id="ARBA00006331"/>
    </source>
</evidence>
<sequence>MNNSSTSTSNNNRGFSSSPERYSLRKRNSVQQQQQQDNTMNVSSPQTIVGAATTVTLNNGSRLTPMDEDKTRLEEHETENDINDMAIPEQQQQQQQNTDNSKEYNDDDDKDEEDENEYSLFTPQHQQSSPFLDTSMSHPSTTDFNDTMLRMDFDLFTGGGLSHRFRSILSGLSSNNHTHHTSTIASLQELNEILSISNEDTLMGMFPCDHFVRELTRILHASNEQGQDISMMDEETMIAFALNNSNGAGNIEVMTLACQCLSNLLHALPSSASNIVAHGAIEILCQKLEPSDYIDLPEQALSVLEKLAVQFPRAVVQGGGLNAALNHFHFFTIHLQRSAIKTAASCFRNIDMTSDTFPRIMDTLPILIETLSYPDNTVVEDTCLCWARLIESCRSSKEHMERIITTDLLEKLVHLMPVPGSSHSSSPVRPGSSDGALHHLLKIFRIISKYSPEKSYQLLELDIVTCFYQIITGLTSIPTEETIEGISNTTISLNNKWRDSMLSMITILVDLLPSLPTELLSPDRFLDSEPISSRTRSARNSSNEGIPPLVKRRTASSSLFYSHTNDNNTGTMSNQQQQQTDIHIQLLKTNPNILKRITFILIPLLIEVYTNMANVSLRELVTHVLVKLVYFAEVDTLRVLSNRISLSAFLADILAQQDHAALIVDALYQSELLFNKLPDIYSDAFEIEGVLHEINIIANMSSKDNSTTITNNNEQEQHNISMAPFTSLIMNNSRLPGYRGYSINPSINDSEVGMGQGATRRYVILLAQNFLRIYNGHVWHQQHYPHHQLSPLTSTTTNGHYQTRLDKLQSISQHLMDCTDMNYVSTLEEFLEFLNSSHMGISGFELSHSGIIDALLFYLTDHQKKHPFLSLRRNAFETFIMRRHPSVLKILMDRLLESLNRSENFQIAIPFDSFFHESDNSMTMLNKRIRVRLIGEGSRIPMRHRHLMASSTIYGIIHQHEHSTNRSAWIPYYRLLYKLVWVNEEDNDPHEQQESVHEALSFSTKIIEEPSELNNNPTCLKTLQLSSAIYNLIMSSSSSSSTLTEATTHVNVFHTESFINRKLTGKLQRQLEEPLIVASNCLPQWTYWFMQHYPFLFPFETRYQFLQSTSYGYHRLMAHWQNLQMRNNTNQPRSSQHHQTMEDFSNGTRHEQQQQSLFHRVARYKAKIPRTHLLQSTTKILDQCMIGSHATLEVQFQGEEGTGLGPTLEFYATMSKEFCKKSFNMWRNEEKSRGEKDKEMYVSTHYGLFPTPMSTPSPDTLKLFQTLGHFVAKSMVDFRMIDIPFSPVFFKVLFTTTAKEEDSFVLIKEIDPILGKSLDDLRAYSLQKKRVDADKALTTQEKSETIQSIKINGVQLEDLCLDFTLPGHPDIKLKNNGDNIQVTIQNLEEYLDLVVDKIIGSGIKEQLNMFRQGFNRVFDLNNLKVLTPNELVALFGNSVEDWSYQTISNAIHADHGFTLESHTVKYLISILADMKKEERRDFLQFTTGSPRLPIGGWQAMRPVFTVVRKQCEPPFVADDYLPSVMTCANYLKLPDYSSKQVLQQRLLKSMREGKNCFLLS</sequence>
<dbReference type="InterPro" id="IPR011989">
    <property type="entry name" value="ARM-like"/>
</dbReference>
<feature type="region of interest" description="Disordered" evidence="7">
    <location>
        <begin position="1129"/>
        <end position="1152"/>
    </location>
</feature>
<dbReference type="SMART" id="SM00119">
    <property type="entry name" value="HECTc"/>
    <property type="match status" value="1"/>
</dbReference>
<keyword evidence="4" id="KW-0808">Transferase</keyword>
<evidence type="ECO:0000313" key="9">
    <source>
        <dbReference type="EMBL" id="KAG2227218.1"/>
    </source>
</evidence>
<evidence type="ECO:0000256" key="7">
    <source>
        <dbReference type="SAM" id="MobiDB-lite"/>
    </source>
</evidence>
<dbReference type="InterPro" id="IPR016024">
    <property type="entry name" value="ARM-type_fold"/>
</dbReference>
<dbReference type="GO" id="GO:0000209">
    <property type="term" value="P:protein polyubiquitination"/>
    <property type="evidence" value="ECO:0007669"/>
    <property type="project" value="TreeGrafter"/>
</dbReference>
<dbReference type="GO" id="GO:0016607">
    <property type="term" value="C:nuclear speck"/>
    <property type="evidence" value="ECO:0007669"/>
    <property type="project" value="TreeGrafter"/>
</dbReference>
<keyword evidence="5 6" id="KW-0833">Ubl conjugation pathway</keyword>
<proteinExistence type="inferred from homology"/>
<feature type="compositionally biased region" description="Polar residues" evidence="7">
    <location>
        <begin position="37"/>
        <end position="62"/>
    </location>
</feature>
<accession>A0A8H7SFM9</accession>
<feature type="compositionally biased region" description="Polar residues" evidence="7">
    <location>
        <begin position="121"/>
        <end position="139"/>
    </location>
</feature>
<dbReference type="Gene3D" id="3.30.2160.10">
    <property type="entry name" value="Hect, E3 ligase catalytic domain"/>
    <property type="match status" value="1"/>
</dbReference>
<evidence type="ECO:0000259" key="8">
    <source>
        <dbReference type="PROSITE" id="PS50237"/>
    </source>
</evidence>
<feature type="compositionally biased region" description="Low complexity" evidence="7">
    <location>
        <begin position="1"/>
        <end position="18"/>
    </location>
</feature>
<feature type="compositionally biased region" description="Acidic residues" evidence="7">
    <location>
        <begin position="105"/>
        <end position="117"/>
    </location>
</feature>
<dbReference type="OrthoDB" id="423283at2759"/>
<dbReference type="Pfam" id="PF00632">
    <property type="entry name" value="HECT"/>
    <property type="match status" value="1"/>
</dbReference>
<name>A0A8H7SFM9_9FUNG</name>
<evidence type="ECO:0000256" key="6">
    <source>
        <dbReference type="PROSITE-ProRule" id="PRU00104"/>
    </source>
</evidence>
<reference evidence="9 10" key="1">
    <citation type="submission" date="2020-12" db="EMBL/GenBank/DDBJ databases">
        <title>Metabolic potential, ecology and presence of endohyphal bacteria is reflected in genomic diversity of Mucoromycotina.</title>
        <authorList>
            <person name="Muszewska A."/>
            <person name="Okrasinska A."/>
            <person name="Steczkiewicz K."/>
            <person name="Drgas O."/>
            <person name="Orlowska M."/>
            <person name="Perlinska-Lenart U."/>
            <person name="Aleksandrzak-Piekarczyk T."/>
            <person name="Szatraj K."/>
            <person name="Zielenkiewicz U."/>
            <person name="Pilsyk S."/>
            <person name="Malc E."/>
            <person name="Mieczkowski P."/>
            <person name="Kruszewska J.S."/>
            <person name="Biernat P."/>
            <person name="Pawlowska J."/>
        </authorList>
    </citation>
    <scope>NUCLEOTIDE SEQUENCE [LARGE SCALE GENOMIC DNA]</scope>
    <source>
        <strain evidence="9 10">CBS 142.35</strain>
    </source>
</reference>
<dbReference type="InterPro" id="IPR000569">
    <property type="entry name" value="HECT_dom"/>
</dbReference>
<dbReference type="CDD" id="cd00078">
    <property type="entry name" value="HECTc"/>
    <property type="match status" value="1"/>
</dbReference>
<dbReference type="Pfam" id="PF25579">
    <property type="entry name" value="TPR_TRIP12_N"/>
    <property type="match status" value="1"/>
</dbReference>
<dbReference type="GO" id="GO:0061630">
    <property type="term" value="F:ubiquitin protein ligase activity"/>
    <property type="evidence" value="ECO:0007669"/>
    <property type="project" value="UniProtKB-EC"/>
</dbReference>
<evidence type="ECO:0000256" key="4">
    <source>
        <dbReference type="ARBA" id="ARBA00022679"/>
    </source>
</evidence>
<dbReference type="InterPro" id="IPR057948">
    <property type="entry name" value="TPR_TRIP12_N"/>
</dbReference>
<dbReference type="Proteomes" id="UP000646827">
    <property type="component" value="Unassembled WGS sequence"/>
</dbReference>
<evidence type="ECO:0000256" key="5">
    <source>
        <dbReference type="ARBA" id="ARBA00022786"/>
    </source>
</evidence>
<protein>
    <recommendedName>
        <fullName evidence="3">HECT-type E3 ubiquitin transferase</fullName>
        <ecNumber evidence="3">2.3.2.26</ecNumber>
    </recommendedName>
</protein>